<comment type="caution">
    <text evidence="3">The sequence shown here is derived from an EMBL/GenBank/DDBJ whole genome shotgun (WGS) entry which is preliminary data.</text>
</comment>
<feature type="transmembrane region" description="Helical" evidence="2">
    <location>
        <begin position="656"/>
        <end position="677"/>
    </location>
</feature>
<feature type="region of interest" description="Disordered" evidence="1">
    <location>
        <begin position="733"/>
        <end position="756"/>
    </location>
</feature>
<dbReference type="AlphaFoldDB" id="A0A1Q9BZQ8"/>
<reference evidence="3 4" key="1">
    <citation type="submission" date="2016-02" db="EMBL/GenBank/DDBJ databases">
        <title>Genome analysis of coral dinoflagellate symbionts highlights evolutionary adaptations to a symbiotic lifestyle.</title>
        <authorList>
            <person name="Aranda M."/>
            <person name="Li Y."/>
            <person name="Liew Y.J."/>
            <person name="Baumgarten S."/>
            <person name="Simakov O."/>
            <person name="Wilson M."/>
            <person name="Piel J."/>
            <person name="Ashoor H."/>
            <person name="Bougouffa S."/>
            <person name="Bajic V.B."/>
            <person name="Ryu T."/>
            <person name="Ravasi T."/>
            <person name="Bayer T."/>
            <person name="Micklem G."/>
            <person name="Kim H."/>
            <person name="Bhak J."/>
            <person name="Lajeunesse T.C."/>
            <person name="Voolstra C.R."/>
        </authorList>
    </citation>
    <scope>NUCLEOTIDE SEQUENCE [LARGE SCALE GENOMIC DNA]</scope>
    <source>
        <strain evidence="3 4">CCMP2467</strain>
    </source>
</reference>
<keyword evidence="2" id="KW-0472">Membrane</keyword>
<accession>A0A1Q9BZQ8</accession>
<evidence type="ECO:0000256" key="2">
    <source>
        <dbReference type="SAM" id="Phobius"/>
    </source>
</evidence>
<dbReference type="EMBL" id="LSRX01002119">
    <property type="protein sequence ID" value="OLP76161.1"/>
    <property type="molecule type" value="Genomic_DNA"/>
</dbReference>
<organism evidence="3 4">
    <name type="scientific">Symbiodinium microadriaticum</name>
    <name type="common">Dinoflagellate</name>
    <name type="synonym">Zooxanthella microadriatica</name>
    <dbReference type="NCBI Taxonomy" id="2951"/>
    <lineage>
        <taxon>Eukaryota</taxon>
        <taxon>Sar</taxon>
        <taxon>Alveolata</taxon>
        <taxon>Dinophyceae</taxon>
        <taxon>Suessiales</taxon>
        <taxon>Symbiodiniaceae</taxon>
        <taxon>Symbiodinium</taxon>
    </lineage>
</organism>
<evidence type="ECO:0000256" key="1">
    <source>
        <dbReference type="SAM" id="MobiDB-lite"/>
    </source>
</evidence>
<dbReference type="OrthoDB" id="426414at2759"/>
<sequence>MMPTWMSFSYFLVQWVLKGTDDFRPSETVSGNWLGTLADLTESEAVYFSDRLGSLEPAHARRELWSAALYRRLCLWGSAGEASFPARVLQVWAHLVSCCFYVGDPSFVDEILLEPHPLERCSVLETLQQFLCGTLDSYSSALLDRLQLYALTRQSARRWFAWGDGSRMQCRDAERVAAFSRSFDSLIHVHKTTCGWERAAGRFAKYFGQLVTVLQAADVPSTELRKCIRKVMRSLLSFELVGRPRLFNSAKFKDAIHCYWSKFLFACCGLILRTFCPAPDARLAEFDLKFSFIGPAPRIFLATVQGDPRNQTYHRQCLADLRTIRVWVQQTFQVQHTLYAIQVVFCSWQRYLVAREKPCFPHAPAPTPSKCLLATLAAAEDREIQHRLRILNFIDSVKATWSAWSVSERAFCMAALNLSPAWEGMEARTGADGVAVLTARLSRLNKSLKDGRHAPIFSLRSLTVRLWQNWSVSGRGLFHALLCVVCFVEAQIAAGAKLLVFAWPAAAAVGGGLRAVDAVAMHLHTEGQRAFGFTKVLEVLFTNFLLTLLMYLTSLVAVMRTPSPSAVVRRASLRALAYPCVSRLAALHPRHPGKLVAPDSDVTRTGRLASLAMYSNGAEPGRPRAALAVRCSAALRCVLDRHRQQARNARACSARLLFLHEVLFLSRLFAIFALAFVSSEDPLAEEEIGTVGKEPGTAESAEASFGFGSVVAFACSCGRLHVTQRCLRAPELRDPTTQRQLRSPSEESKRLLPLQS</sequence>
<keyword evidence="4" id="KW-1185">Reference proteome</keyword>
<feature type="transmembrane region" description="Helical" evidence="2">
    <location>
        <begin position="539"/>
        <end position="559"/>
    </location>
</feature>
<evidence type="ECO:0000313" key="3">
    <source>
        <dbReference type="EMBL" id="OLP76161.1"/>
    </source>
</evidence>
<dbReference type="Proteomes" id="UP000186817">
    <property type="component" value="Unassembled WGS sequence"/>
</dbReference>
<protein>
    <submittedName>
        <fullName evidence="3">Uncharacterized protein</fullName>
    </submittedName>
</protein>
<evidence type="ECO:0000313" key="4">
    <source>
        <dbReference type="Proteomes" id="UP000186817"/>
    </source>
</evidence>
<keyword evidence="2" id="KW-1133">Transmembrane helix</keyword>
<gene>
    <name evidence="3" type="ORF">AK812_SmicGene43939</name>
</gene>
<keyword evidence="2" id="KW-0812">Transmembrane</keyword>
<name>A0A1Q9BZQ8_SYMMI</name>
<proteinExistence type="predicted"/>